<dbReference type="Gene3D" id="3.30.230.70">
    <property type="entry name" value="GHMP Kinase, N-terminal domain"/>
    <property type="match status" value="1"/>
</dbReference>
<keyword evidence="3" id="KW-0808">Transferase</keyword>
<dbReference type="InterPro" id="IPR012162">
    <property type="entry name" value="PNPase"/>
</dbReference>
<sequence length="285" mass="31287">MAMIFTRKSLKLLNYRLKCLSLSCPGGKRGVQSSSNGEAPSVEVNFSNGRNMTFSSGRLARFANGTAVCQMGDTAVMVTAVAKTKPNPGQGFMPLVVDYRLKNAASGRIPMNFMRRELGPSEKEILSARLIDRSLRPLFHKDYRTETQLVCNMLAMDAVHSPDVLAINAASMALSLSDIPWNGPIGAVRVGLCDGEVLINPTRRELQTSQLDLVVSATKQNLVVMLEGKGNVVLQQDLLKAIKQGTREAQFIIHEIERLQKAYGRQKREVEVAAEVDPELGESRT</sequence>
<dbReference type="Proteomes" id="UP000001292">
    <property type="component" value="Unassembled WGS sequence"/>
</dbReference>
<dbReference type="EMBL" id="CH480819">
    <property type="protein sequence ID" value="EDW53633.1"/>
    <property type="molecule type" value="Genomic_DNA"/>
</dbReference>
<dbReference type="Pfam" id="PF03725">
    <property type="entry name" value="RNase_PH_C"/>
    <property type="match status" value="1"/>
</dbReference>
<dbReference type="OMA" id="KREYETP"/>
<dbReference type="GO" id="GO:0000965">
    <property type="term" value="P:mitochondrial RNA 3'-end processing"/>
    <property type="evidence" value="ECO:0007669"/>
    <property type="project" value="TreeGrafter"/>
</dbReference>
<evidence type="ECO:0000313" key="8">
    <source>
        <dbReference type="EMBL" id="EDW53633.1"/>
    </source>
</evidence>
<proteinExistence type="inferred from homology"/>
<dbReference type="InterPro" id="IPR027408">
    <property type="entry name" value="PNPase/RNase_PH_dom_sf"/>
</dbReference>
<dbReference type="Pfam" id="PF01138">
    <property type="entry name" value="RNase_PH"/>
    <property type="match status" value="1"/>
</dbReference>
<dbReference type="EC" id="2.7.7.8" evidence="2"/>
<dbReference type="PANTHER" id="PTHR11252">
    <property type="entry name" value="POLYRIBONUCLEOTIDE NUCLEOTIDYLTRANSFERASE"/>
    <property type="match status" value="1"/>
</dbReference>
<dbReference type="InterPro" id="IPR001247">
    <property type="entry name" value="ExoRNase_PH_dom1"/>
</dbReference>
<dbReference type="GO" id="GO:0004654">
    <property type="term" value="F:polyribonucleotide nucleotidyltransferase activity"/>
    <property type="evidence" value="ECO:0007669"/>
    <property type="project" value="UniProtKB-EC"/>
</dbReference>
<dbReference type="STRING" id="7238.B4I026"/>
<evidence type="ECO:0000256" key="2">
    <source>
        <dbReference type="ARBA" id="ARBA00012416"/>
    </source>
</evidence>
<dbReference type="AlphaFoldDB" id="B4I026"/>
<dbReference type="GO" id="GO:0005739">
    <property type="term" value="C:mitochondrion"/>
    <property type="evidence" value="ECO:0007669"/>
    <property type="project" value="TreeGrafter"/>
</dbReference>
<dbReference type="InterPro" id="IPR015847">
    <property type="entry name" value="ExoRNase_PH_dom2"/>
</dbReference>
<evidence type="ECO:0000313" key="9">
    <source>
        <dbReference type="Proteomes" id="UP000001292"/>
    </source>
</evidence>
<dbReference type="SMR" id="B4I026"/>
<dbReference type="InterPro" id="IPR020568">
    <property type="entry name" value="Ribosomal_Su5_D2-typ_SF"/>
</dbReference>
<dbReference type="GO" id="GO:0000175">
    <property type="term" value="F:3'-5'-RNA exonuclease activity"/>
    <property type="evidence" value="ECO:0007669"/>
    <property type="project" value="TreeGrafter"/>
</dbReference>
<evidence type="ECO:0000256" key="3">
    <source>
        <dbReference type="ARBA" id="ARBA00022679"/>
    </source>
</evidence>
<keyword evidence="5" id="KW-0694">RNA-binding</keyword>
<evidence type="ECO:0000256" key="1">
    <source>
        <dbReference type="ARBA" id="ARBA00007404"/>
    </source>
</evidence>
<dbReference type="SUPFAM" id="SSF55666">
    <property type="entry name" value="Ribonuclease PH domain 2-like"/>
    <property type="match status" value="1"/>
</dbReference>
<keyword evidence="9" id="KW-1185">Reference proteome</keyword>
<protein>
    <recommendedName>
        <fullName evidence="2">polyribonucleotide nucleotidyltransferase</fullName>
        <ecNumber evidence="2">2.7.7.8</ecNumber>
    </recommendedName>
</protein>
<dbReference type="InterPro" id="IPR036345">
    <property type="entry name" value="ExoRNase_PH_dom2_sf"/>
</dbReference>
<dbReference type="KEGG" id="dse:6612983"/>
<dbReference type="GO" id="GO:0003723">
    <property type="term" value="F:RNA binding"/>
    <property type="evidence" value="ECO:0007669"/>
    <property type="project" value="UniProtKB-KW"/>
</dbReference>
<gene>
    <name evidence="8" type="primary">Dsec\GM12087</name>
    <name evidence="8" type="ORF">Dsec_GM12087</name>
</gene>
<dbReference type="HOGENOM" id="CLU_004217_0_2_1"/>
<reference evidence="8 9" key="1">
    <citation type="journal article" date="2007" name="Nature">
        <title>Evolution of genes and genomes on the Drosophila phylogeny.</title>
        <authorList>
            <consortium name="Drosophila 12 Genomes Consortium"/>
            <person name="Clark A.G."/>
            <person name="Eisen M.B."/>
            <person name="Smith D.R."/>
            <person name="Bergman C.M."/>
            <person name="Oliver B."/>
            <person name="Markow T.A."/>
            <person name="Kaufman T.C."/>
            <person name="Kellis M."/>
            <person name="Gelbart W."/>
            <person name="Iyer V.N."/>
            <person name="Pollard D.A."/>
            <person name="Sackton T.B."/>
            <person name="Larracuente A.M."/>
            <person name="Singh N.D."/>
            <person name="Abad J.P."/>
            <person name="Abt D.N."/>
            <person name="Adryan B."/>
            <person name="Aguade M."/>
            <person name="Akashi H."/>
            <person name="Anderson W.W."/>
            <person name="Aquadro C.F."/>
            <person name="Ardell D.H."/>
            <person name="Arguello R."/>
            <person name="Artieri C.G."/>
            <person name="Barbash D.A."/>
            <person name="Barker D."/>
            <person name="Barsanti P."/>
            <person name="Batterham P."/>
            <person name="Batzoglou S."/>
            <person name="Begun D."/>
            <person name="Bhutkar A."/>
            <person name="Blanco E."/>
            <person name="Bosak S.A."/>
            <person name="Bradley R.K."/>
            <person name="Brand A.D."/>
            <person name="Brent M.R."/>
            <person name="Brooks A.N."/>
            <person name="Brown R.H."/>
            <person name="Butlin R.K."/>
            <person name="Caggese C."/>
            <person name="Calvi B.R."/>
            <person name="Bernardo de Carvalho A."/>
            <person name="Caspi A."/>
            <person name="Castrezana S."/>
            <person name="Celniker S.E."/>
            <person name="Chang J.L."/>
            <person name="Chapple C."/>
            <person name="Chatterji S."/>
            <person name="Chinwalla A."/>
            <person name="Civetta A."/>
            <person name="Clifton S.W."/>
            <person name="Comeron J.M."/>
            <person name="Costello J.C."/>
            <person name="Coyne J.A."/>
            <person name="Daub J."/>
            <person name="David R.G."/>
            <person name="Delcher A.L."/>
            <person name="Delehaunty K."/>
            <person name="Do C.B."/>
            <person name="Ebling H."/>
            <person name="Edwards K."/>
            <person name="Eickbush T."/>
            <person name="Evans J.D."/>
            <person name="Filipski A."/>
            <person name="Findeiss S."/>
            <person name="Freyhult E."/>
            <person name="Fulton L."/>
            <person name="Fulton R."/>
            <person name="Garcia A.C."/>
            <person name="Gardiner A."/>
            <person name="Garfield D.A."/>
            <person name="Garvin B.E."/>
            <person name="Gibson G."/>
            <person name="Gilbert D."/>
            <person name="Gnerre S."/>
            <person name="Godfrey J."/>
            <person name="Good R."/>
            <person name="Gotea V."/>
            <person name="Gravely B."/>
            <person name="Greenberg A.J."/>
            <person name="Griffiths-Jones S."/>
            <person name="Gross S."/>
            <person name="Guigo R."/>
            <person name="Gustafson E.A."/>
            <person name="Haerty W."/>
            <person name="Hahn M.W."/>
            <person name="Halligan D.L."/>
            <person name="Halpern A.L."/>
            <person name="Halter G.M."/>
            <person name="Han M.V."/>
            <person name="Heger A."/>
            <person name="Hillier L."/>
            <person name="Hinrichs A.S."/>
            <person name="Holmes I."/>
            <person name="Hoskins R.A."/>
            <person name="Hubisz M.J."/>
            <person name="Hultmark D."/>
            <person name="Huntley M.A."/>
            <person name="Jaffe D.B."/>
            <person name="Jagadeeshan S."/>
            <person name="Jeck W.R."/>
            <person name="Johnson J."/>
            <person name="Jones C.D."/>
            <person name="Jordan W.C."/>
            <person name="Karpen G.H."/>
            <person name="Kataoka E."/>
            <person name="Keightley P.D."/>
            <person name="Kheradpour P."/>
            <person name="Kirkness E.F."/>
            <person name="Koerich L.B."/>
            <person name="Kristiansen K."/>
            <person name="Kudrna D."/>
            <person name="Kulathinal R.J."/>
            <person name="Kumar S."/>
            <person name="Kwok R."/>
            <person name="Lander E."/>
            <person name="Langley C.H."/>
            <person name="Lapoint R."/>
            <person name="Lazzaro B.P."/>
            <person name="Lee S.J."/>
            <person name="Levesque L."/>
            <person name="Li R."/>
            <person name="Lin C.F."/>
            <person name="Lin M.F."/>
            <person name="Lindblad-Toh K."/>
            <person name="Llopart A."/>
            <person name="Long M."/>
            <person name="Low L."/>
            <person name="Lozovsky E."/>
            <person name="Lu J."/>
            <person name="Luo M."/>
            <person name="Machado C.A."/>
            <person name="Makalowski W."/>
            <person name="Marzo M."/>
            <person name="Matsuda M."/>
            <person name="Matzkin L."/>
            <person name="McAllister B."/>
            <person name="McBride C.S."/>
            <person name="McKernan B."/>
            <person name="McKernan K."/>
            <person name="Mendez-Lago M."/>
            <person name="Minx P."/>
            <person name="Mollenhauer M.U."/>
            <person name="Montooth K."/>
            <person name="Mount S.M."/>
            <person name="Mu X."/>
            <person name="Myers E."/>
            <person name="Negre B."/>
            <person name="Newfeld S."/>
            <person name="Nielsen R."/>
            <person name="Noor M.A."/>
            <person name="O'Grady P."/>
            <person name="Pachter L."/>
            <person name="Papaceit M."/>
            <person name="Parisi M.J."/>
            <person name="Parisi M."/>
            <person name="Parts L."/>
            <person name="Pedersen J.S."/>
            <person name="Pesole G."/>
            <person name="Phillippy A.M."/>
            <person name="Ponting C.P."/>
            <person name="Pop M."/>
            <person name="Porcelli D."/>
            <person name="Powell J.R."/>
            <person name="Prohaska S."/>
            <person name="Pruitt K."/>
            <person name="Puig M."/>
            <person name="Quesneville H."/>
            <person name="Ram K.R."/>
            <person name="Rand D."/>
            <person name="Rasmussen M.D."/>
            <person name="Reed L.K."/>
            <person name="Reenan R."/>
            <person name="Reily A."/>
            <person name="Remington K.A."/>
            <person name="Rieger T.T."/>
            <person name="Ritchie M.G."/>
            <person name="Robin C."/>
            <person name="Rogers Y.H."/>
            <person name="Rohde C."/>
            <person name="Rozas J."/>
            <person name="Rubenfield M.J."/>
            <person name="Ruiz A."/>
            <person name="Russo S."/>
            <person name="Salzberg S.L."/>
            <person name="Sanchez-Gracia A."/>
            <person name="Saranga D.J."/>
            <person name="Sato H."/>
            <person name="Schaeffer S.W."/>
            <person name="Schatz M.C."/>
            <person name="Schlenke T."/>
            <person name="Schwartz R."/>
            <person name="Segarra C."/>
            <person name="Singh R.S."/>
            <person name="Sirot L."/>
            <person name="Sirota M."/>
            <person name="Sisneros N.B."/>
            <person name="Smith C.D."/>
            <person name="Smith T.F."/>
            <person name="Spieth J."/>
            <person name="Stage D.E."/>
            <person name="Stark A."/>
            <person name="Stephan W."/>
            <person name="Strausberg R.L."/>
            <person name="Strempel S."/>
            <person name="Sturgill D."/>
            <person name="Sutton G."/>
            <person name="Sutton G.G."/>
            <person name="Tao W."/>
            <person name="Teichmann S."/>
            <person name="Tobari Y.N."/>
            <person name="Tomimura Y."/>
            <person name="Tsolas J.M."/>
            <person name="Valente V.L."/>
            <person name="Venter E."/>
            <person name="Venter J.C."/>
            <person name="Vicario S."/>
            <person name="Vieira F.G."/>
            <person name="Vilella A.J."/>
            <person name="Villasante A."/>
            <person name="Walenz B."/>
            <person name="Wang J."/>
            <person name="Wasserman M."/>
            <person name="Watts T."/>
            <person name="Wilson D."/>
            <person name="Wilson R.K."/>
            <person name="Wing R.A."/>
            <person name="Wolfner M.F."/>
            <person name="Wong A."/>
            <person name="Wong G.K."/>
            <person name="Wu C.I."/>
            <person name="Wu G."/>
            <person name="Yamamoto D."/>
            <person name="Yang H.P."/>
            <person name="Yang S.P."/>
            <person name="Yorke J.A."/>
            <person name="Yoshida K."/>
            <person name="Zdobnov E."/>
            <person name="Zhang P."/>
            <person name="Zhang Y."/>
            <person name="Zimin A.V."/>
            <person name="Baldwin J."/>
            <person name="Abdouelleil A."/>
            <person name="Abdulkadir J."/>
            <person name="Abebe A."/>
            <person name="Abera B."/>
            <person name="Abreu J."/>
            <person name="Acer S.C."/>
            <person name="Aftuck L."/>
            <person name="Alexander A."/>
            <person name="An P."/>
            <person name="Anderson E."/>
            <person name="Anderson S."/>
            <person name="Arachi H."/>
            <person name="Azer M."/>
            <person name="Bachantsang P."/>
            <person name="Barry A."/>
            <person name="Bayul T."/>
            <person name="Berlin A."/>
            <person name="Bessette D."/>
            <person name="Bloom T."/>
            <person name="Blye J."/>
            <person name="Boguslavskiy L."/>
            <person name="Bonnet C."/>
            <person name="Boukhgalter B."/>
            <person name="Bourzgui I."/>
            <person name="Brown A."/>
            <person name="Cahill P."/>
            <person name="Channer S."/>
            <person name="Cheshatsang Y."/>
            <person name="Chuda L."/>
            <person name="Citroen M."/>
            <person name="Collymore A."/>
            <person name="Cooke P."/>
            <person name="Costello M."/>
            <person name="D'Aco K."/>
            <person name="Daza R."/>
            <person name="De Haan G."/>
            <person name="DeGray S."/>
            <person name="DeMaso C."/>
            <person name="Dhargay N."/>
            <person name="Dooley K."/>
            <person name="Dooley E."/>
            <person name="Doricent M."/>
            <person name="Dorje P."/>
            <person name="Dorjee K."/>
            <person name="Dupes A."/>
            <person name="Elong R."/>
            <person name="Falk J."/>
            <person name="Farina A."/>
            <person name="Faro S."/>
            <person name="Ferguson D."/>
            <person name="Fisher S."/>
            <person name="Foley C.D."/>
            <person name="Franke A."/>
            <person name="Friedrich D."/>
            <person name="Gadbois L."/>
            <person name="Gearin G."/>
            <person name="Gearin C.R."/>
            <person name="Giannoukos G."/>
            <person name="Goode T."/>
            <person name="Graham J."/>
            <person name="Grandbois E."/>
            <person name="Grewal S."/>
            <person name="Gyaltsen K."/>
            <person name="Hafez N."/>
            <person name="Hagos B."/>
            <person name="Hall J."/>
            <person name="Henson C."/>
            <person name="Hollinger A."/>
            <person name="Honan T."/>
            <person name="Huard M.D."/>
            <person name="Hughes L."/>
            <person name="Hurhula B."/>
            <person name="Husby M.E."/>
            <person name="Kamat A."/>
            <person name="Kanga B."/>
            <person name="Kashin S."/>
            <person name="Khazanovich D."/>
            <person name="Kisner P."/>
            <person name="Lance K."/>
            <person name="Lara M."/>
            <person name="Lee W."/>
            <person name="Lennon N."/>
            <person name="Letendre F."/>
            <person name="LeVine R."/>
            <person name="Lipovsky A."/>
            <person name="Liu X."/>
            <person name="Liu J."/>
            <person name="Liu S."/>
            <person name="Lokyitsang T."/>
            <person name="Lokyitsang Y."/>
            <person name="Lubonja R."/>
            <person name="Lui A."/>
            <person name="MacDonald P."/>
            <person name="Magnisalis V."/>
            <person name="Maru K."/>
            <person name="Matthews C."/>
            <person name="McCusker W."/>
            <person name="McDonough S."/>
            <person name="Mehta T."/>
            <person name="Meldrim J."/>
            <person name="Meneus L."/>
            <person name="Mihai O."/>
            <person name="Mihalev A."/>
            <person name="Mihova T."/>
            <person name="Mittelman R."/>
            <person name="Mlenga V."/>
            <person name="Montmayeur A."/>
            <person name="Mulrain L."/>
            <person name="Navidi A."/>
            <person name="Naylor J."/>
            <person name="Negash T."/>
            <person name="Nguyen T."/>
            <person name="Nguyen N."/>
            <person name="Nicol R."/>
            <person name="Norbu C."/>
            <person name="Norbu N."/>
            <person name="Novod N."/>
            <person name="O'Neill B."/>
            <person name="Osman S."/>
            <person name="Markiewicz E."/>
            <person name="Oyono O.L."/>
            <person name="Patti C."/>
            <person name="Phunkhang P."/>
            <person name="Pierre F."/>
            <person name="Priest M."/>
            <person name="Raghuraman S."/>
            <person name="Rege F."/>
            <person name="Reyes R."/>
            <person name="Rise C."/>
            <person name="Rogov P."/>
            <person name="Ross K."/>
            <person name="Ryan E."/>
            <person name="Settipalli S."/>
            <person name="Shea T."/>
            <person name="Sherpa N."/>
            <person name="Shi L."/>
            <person name="Shih D."/>
            <person name="Sparrow T."/>
            <person name="Spaulding J."/>
            <person name="Stalker J."/>
            <person name="Stange-Thomann N."/>
            <person name="Stavropoulos S."/>
            <person name="Stone C."/>
            <person name="Strader C."/>
            <person name="Tesfaye S."/>
            <person name="Thomson T."/>
            <person name="Thoulutsang Y."/>
            <person name="Thoulutsang D."/>
            <person name="Topham K."/>
            <person name="Topping I."/>
            <person name="Tsamla T."/>
            <person name="Vassiliev H."/>
            <person name="Vo A."/>
            <person name="Wangchuk T."/>
            <person name="Wangdi T."/>
            <person name="Weiand M."/>
            <person name="Wilkinson J."/>
            <person name="Wilson A."/>
            <person name="Yadav S."/>
            <person name="Young G."/>
            <person name="Yu Q."/>
            <person name="Zembek L."/>
            <person name="Zhong D."/>
            <person name="Zimmer A."/>
            <person name="Zwirko Z."/>
            <person name="Jaffe D.B."/>
            <person name="Alvarez P."/>
            <person name="Brockman W."/>
            <person name="Butler J."/>
            <person name="Chin C."/>
            <person name="Gnerre S."/>
            <person name="Grabherr M."/>
            <person name="Kleber M."/>
            <person name="Mauceli E."/>
            <person name="MacCallum I."/>
        </authorList>
    </citation>
    <scope>NUCLEOTIDE SEQUENCE [LARGE SCALE GENOMIC DNA]</scope>
    <source>
        <strain evidence="9">Rob3c / Tucson 14021-0248.25</strain>
    </source>
</reference>
<comment type="similarity">
    <text evidence="1">Belongs to the polyribonucleotide nucleotidyltransferase family.</text>
</comment>
<dbReference type="SUPFAM" id="SSF54211">
    <property type="entry name" value="Ribosomal protein S5 domain 2-like"/>
    <property type="match status" value="1"/>
</dbReference>
<accession>B4I026</accession>
<dbReference type="PANTHER" id="PTHR11252:SF0">
    <property type="entry name" value="POLYRIBONUCLEOTIDE NUCLEOTIDYLTRANSFERASE 1, MITOCHONDRIAL"/>
    <property type="match status" value="1"/>
</dbReference>
<dbReference type="PhylomeDB" id="B4I026"/>
<dbReference type="FunFam" id="3.30.230.70:FF:000001">
    <property type="entry name" value="Polyribonucleotide nucleotidyltransferase"/>
    <property type="match status" value="1"/>
</dbReference>
<dbReference type="GO" id="GO:0005829">
    <property type="term" value="C:cytosol"/>
    <property type="evidence" value="ECO:0007669"/>
    <property type="project" value="TreeGrafter"/>
</dbReference>
<evidence type="ECO:0000256" key="4">
    <source>
        <dbReference type="ARBA" id="ARBA00022695"/>
    </source>
</evidence>
<dbReference type="CDD" id="cd11363">
    <property type="entry name" value="RNase_PH_PNPase_1"/>
    <property type="match status" value="1"/>
</dbReference>
<dbReference type="GO" id="GO:0000958">
    <property type="term" value="P:mitochondrial mRNA catabolic process"/>
    <property type="evidence" value="ECO:0007669"/>
    <property type="project" value="TreeGrafter"/>
</dbReference>
<evidence type="ECO:0000256" key="5">
    <source>
        <dbReference type="ARBA" id="ARBA00022884"/>
    </source>
</evidence>
<feature type="domain" description="Exoribonuclease phosphorolytic" evidence="7">
    <location>
        <begin position="183"/>
        <end position="247"/>
    </location>
</feature>
<organism evidence="9">
    <name type="scientific">Drosophila sechellia</name>
    <name type="common">Fruit fly</name>
    <dbReference type="NCBI Taxonomy" id="7238"/>
    <lineage>
        <taxon>Eukaryota</taxon>
        <taxon>Metazoa</taxon>
        <taxon>Ecdysozoa</taxon>
        <taxon>Arthropoda</taxon>
        <taxon>Hexapoda</taxon>
        <taxon>Insecta</taxon>
        <taxon>Pterygota</taxon>
        <taxon>Neoptera</taxon>
        <taxon>Endopterygota</taxon>
        <taxon>Diptera</taxon>
        <taxon>Brachycera</taxon>
        <taxon>Muscomorpha</taxon>
        <taxon>Ephydroidea</taxon>
        <taxon>Drosophilidae</taxon>
        <taxon>Drosophila</taxon>
        <taxon>Sophophora</taxon>
    </lineage>
</organism>
<feature type="domain" description="Exoribonuclease phosphorolytic" evidence="6">
    <location>
        <begin position="49"/>
        <end position="180"/>
    </location>
</feature>
<name>B4I026_DROSE</name>
<evidence type="ECO:0000259" key="6">
    <source>
        <dbReference type="Pfam" id="PF01138"/>
    </source>
</evidence>
<keyword evidence="4" id="KW-0548">Nucleotidyltransferase</keyword>
<evidence type="ECO:0000259" key="7">
    <source>
        <dbReference type="Pfam" id="PF03725"/>
    </source>
</evidence>